<sequence length="145" mass="14768">MPRGLTVVDMPDSTTGPDRGLIGSAVAAAVLFAWLAFRIFDARDQLDHYGVDPTAAGAAAGWLALATALAYAALIALLLRRAGNLQVIALAPLVPAAVSVLYALVLGGGNTQKVGFPAGSLMFFAVVSMVAAVIASARVVSYARA</sequence>
<feature type="transmembrane region" description="Helical" evidence="1">
    <location>
        <begin position="60"/>
        <end position="80"/>
    </location>
</feature>
<name>A0ABQ5QY19_9ACTN</name>
<keyword evidence="1" id="KW-1133">Transmembrane helix</keyword>
<reference evidence="2" key="1">
    <citation type="submission" date="2022-12" db="EMBL/GenBank/DDBJ databases">
        <title>New Phytohabitans aurantiacus sp. RD004123 nov., an actinomycete isolated from soil.</title>
        <authorList>
            <person name="Triningsih D.W."/>
            <person name="Harunari E."/>
            <person name="Igarashi Y."/>
        </authorList>
    </citation>
    <scope>NUCLEOTIDE SEQUENCE</scope>
    <source>
        <strain evidence="2">RD004123</strain>
    </source>
</reference>
<feature type="transmembrane region" description="Helical" evidence="1">
    <location>
        <begin position="87"/>
        <end position="109"/>
    </location>
</feature>
<evidence type="ECO:0000256" key="1">
    <source>
        <dbReference type="SAM" id="Phobius"/>
    </source>
</evidence>
<protein>
    <recommendedName>
        <fullName evidence="4">Integral membrane protein</fullName>
    </recommendedName>
</protein>
<keyword evidence="1" id="KW-0812">Transmembrane</keyword>
<keyword evidence="3" id="KW-1185">Reference proteome</keyword>
<dbReference type="EMBL" id="BSDI01000023">
    <property type="protein sequence ID" value="GLH99446.1"/>
    <property type="molecule type" value="Genomic_DNA"/>
</dbReference>
<evidence type="ECO:0008006" key="4">
    <source>
        <dbReference type="Google" id="ProtNLM"/>
    </source>
</evidence>
<evidence type="ECO:0000313" key="3">
    <source>
        <dbReference type="Proteomes" id="UP001144280"/>
    </source>
</evidence>
<proteinExistence type="predicted"/>
<organism evidence="2 3">
    <name type="scientific">Phytohabitans aurantiacus</name>
    <dbReference type="NCBI Taxonomy" id="3016789"/>
    <lineage>
        <taxon>Bacteria</taxon>
        <taxon>Bacillati</taxon>
        <taxon>Actinomycetota</taxon>
        <taxon>Actinomycetes</taxon>
        <taxon>Micromonosporales</taxon>
        <taxon>Micromonosporaceae</taxon>
    </lineage>
</organism>
<keyword evidence="1" id="KW-0472">Membrane</keyword>
<comment type="caution">
    <text evidence="2">The sequence shown here is derived from an EMBL/GenBank/DDBJ whole genome shotgun (WGS) entry which is preliminary data.</text>
</comment>
<dbReference type="Proteomes" id="UP001144280">
    <property type="component" value="Unassembled WGS sequence"/>
</dbReference>
<gene>
    <name evidence="2" type="ORF">Pa4123_47220</name>
</gene>
<feature type="transmembrane region" description="Helical" evidence="1">
    <location>
        <begin position="21"/>
        <end position="40"/>
    </location>
</feature>
<evidence type="ECO:0000313" key="2">
    <source>
        <dbReference type="EMBL" id="GLH99446.1"/>
    </source>
</evidence>
<feature type="transmembrane region" description="Helical" evidence="1">
    <location>
        <begin position="121"/>
        <end position="140"/>
    </location>
</feature>
<accession>A0ABQ5QY19</accession>